<gene>
    <name evidence="2" type="ORF">VJ786_09520</name>
</gene>
<dbReference type="EMBL" id="JAYLLN010000020">
    <property type="protein sequence ID" value="MEI5985142.1"/>
    <property type="molecule type" value="Genomic_DNA"/>
</dbReference>
<dbReference type="RefSeq" id="WP_134776505.1">
    <property type="nucleotide sequence ID" value="NZ_JAYLLN010000020.1"/>
</dbReference>
<protein>
    <submittedName>
        <fullName evidence="2">Dihydrofolate reductase family protein</fullName>
    </submittedName>
</protein>
<keyword evidence="3" id="KW-1185">Reference proteome</keyword>
<reference evidence="2 3" key="1">
    <citation type="submission" date="2024-01" db="EMBL/GenBank/DDBJ databases">
        <title>Sphingobacterium tenebrionis sp. nov., a novel endophyte isolated from tenebrio molitor intestines.</title>
        <authorList>
            <person name="Zhang C."/>
        </authorList>
    </citation>
    <scope>NUCLEOTIDE SEQUENCE [LARGE SCALE GENOMIC DNA]</scope>
    <source>
        <strain evidence="2 3">PU5-4</strain>
    </source>
</reference>
<dbReference type="InterPro" id="IPR050765">
    <property type="entry name" value="Riboflavin_Biosynth_HTPR"/>
</dbReference>
<comment type="caution">
    <text evidence="2">The sequence shown here is derived from an EMBL/GenBank/DDBJ whole genome shotgun (WGS) entry which is preliminary data.</text>
</comment>
<dbReference type="Gene3D" id="3.40.430.10">
    <property type="entry name" value="Dihydrofolate Reductase, subunit A"/>
    <property type="match status" value="1"/>
</dbReference>
<evidence type="ECO:0000313" key="2">
    <source>
        <dbReference type="EMBL" id="MEI5985142.1"/>
    </source>
</evidence>
<dbReference type="Proteomes" id="UP001363035">
    <property type="component" value="Unassembled WGS sequence"/>
</dbReference>
<sequence length="180" mass="20256">MDKRNSVFIATSLDGYIADRHDKIDWLLSIPNPEQHDMGYQDFIAEIDAILMGRNTFEVVCGFGGDWPYPKPVFVLSNSMESIPPAYQGKVNLLKGEIQDVLKTVHDQGYLRLYIDGGVVIQQFLKEDLIDDMIITTIPYLLGGGTSLFGSLDKLLKFKCVEAKVEIGYIAQAKYSRDRS</sequence>
<dbReference type="Pfam" id="PF01872">
    <property type="entry name" value="RibD_C"/>
    <property type="match status" value="1"/>
</dbReference>
<dbReference type="PANTHER" id="PTHR38011">
    <property type="entry name" value="DIHYDROFOLATE REDUCTASE FAMILY PROTEIN (AFU_ORTHOLOGUE AFUA_8G06820)"/>
    <property type="match status" value="1"/>
</dbReference>
<accession>A0ABU8I5Z3</accession>
<proteinExistence type="predicted"/>
<organism evidence="2 3">
    <name type="scientific">Sphingobacterium tenebrionis</name>
    <dbReference type="NCBI Taxonomy" id="3111775"/>
    <lineage>
        <taxon>Bacteria</taxon>
        <taxon>Pseudomonadati</taxon>
        <taxon>Bacteroidota</taxon>
        <taxon>Sphingobacteriia</taxon>
        <taxon>Sphingobacteriales</taxon>
        <taxon>Sphingobacteriaceae</taxon>
        <taxon>Sphingobacterium</taxon>
    </lineage>
</organism>
<evidence type="ECO:0000259" key="1">
    <source>
        <dbReference type="Pfam" id="PF01872"/>
    </source>
</evidence>
<name>A0ABU8I5Z3_9SPHI</name>
<dbReference type="InterPro" id="IPR002734">
    <property type="entry name" value="RibDG_C"/>
</dbReference>
<evidence type="ECO:0000313" key="3">
    <source>
        <dbReference type="Proteomes" id="UP001363035"/>
    </source>
</evidence>
<dbReference type="InterPro" id="IPR024072">
    <property type="entry name" value="DHFR-like_dom_sf"/>
</dbReference>
<dbReference type="PANTHER" id="PTHR38011:SF11">
    <property type="entry name" value="2,5-DIAMINO-6-RIBOSYLAMINO-4(3H)-PYRIMIDINONE 5'-PHOSPHATE REDUCTASE"/>
    <property type="match status" value="1"/>
</dbReference>
<feature type="domain" description="Bacterial bifunctional deaminase-reductase C-terminal" evidence="1">
    <location>
        <begin position="7"/>
        <end position="163"/>
    </location>
</feature>
<dbReference type="SUPFAM" id="SSF53597">
    <property type="entry name" value="Dihydrofolate reductase-like"/>
    <property type="match status" value="1"/>
</dbReference>